<feature type="disulfide bond" evidence="5">
    <location>
        <begin position="119"/>
        <end position="196"/>
    </location>
</feature>
<feature type="binding site" evidence="4">
    <location>
        <position position="315"/>
    </location>
    <ligand>
        <name>Zn(2+)</name>
        <dbReference type="ChEBI" id="CHEBI:29105"/>
        <label>2</label>
    </ligand>
</feature>
<feature type="binding site" evidence="4">
    <location>
        <position position="509"/>
    </location>
    <ligand>
        <name>Zn(2+)</name>
        <dbReference type="ChEBI" id="CHEBI:29105"/>
        <label>1</label>
    </ligand>
</feature>
<proteinExistence type="inferred from homology"/>
<feature type="binding site" evidence="4">
    <location>
        <position position="315"/>
    </location>
    <ligand>
        <name>Zn(2+)</name>
        <dbReference type="ChEBI" id="CHEBI:29105"/>
        <label>1</label>
    </ligand>
</feature>
<dbReference type="OMA" id="WIIAHLP"/>
<dbReference type="CDD" id="cd00842">
    <property type="entry name" value="MPP_ASMase"/>
    <property type="match status" value="1"/>
</dbReference>
<evidence type="ECO:0000256" key="4">
    <source>
        <dbReference type="PIRSR" id="PIRSR000948-1"/>
    </source>
</evidence>
<evidence type="ECO:0000313" key="9">
    <source>
        <dbReference type="Proteomes" id="UP000054270"/>
    </source>
</evidence>
<feature type="binding site" evidence="4">
    <location>
        <position position="470"/>
    </location>
    <ligand>
        <name>Zn(2+)</name>
        <dbReference type="ChEBI" id="CHEBI:29105"/>
        <label>2</label>
    </ligand>
</feature>
<evidence type="ECO:0000256" key="1">
    <source>
        <dbReference type="ARBA" id="ARBA00022801"/>
    </source>
</evidence>
<dbReference type="Proteomes" id="UP000054270">
    <property type="component" value="Unassembled WGS sequence"/>
</dbReference>
<comment type="function">
    <text evidence="3">Converts sphingomyelin to ceramide.</text>
</comment>
<dbReference type="GO" id="GO:0006685">
    <property type="term" value="P:sphingomyelin catabolic process"/>
    <property type="evidence" value="ECO:0007669"/>
    <property type="project" value="UniProtKB-UniRule"/>
</dbReference>
<dbReference type="PANTHER" id="PTHR10340:SF27">
    <property type="entry name" value="ACL091CP"/>
    <property type="match status" value="1"/>
</dbReference>
<feature type="binding site" evidence="4">
    <location>
        <position position="507"/>
    </location>
    <ligand>
        <name>Zn(2+)</name>
        <dbReference type="ChEBI" id="CHEBI:29105"/>
        <label>2</label>
    </ligand>
</feature>
<dbReference type="GO" id="GO:0004767">
    <property type="term" value="F:sphingomyelin phosphodiesterase activity"/>
    <property type="evidence" value="ECO:0007669"/>
    <property type="project" value="UniProtKB-UniRule"/>
</dbReference>
<dbReference type="GO" id="GO:0016798">
    <property type="term" value="F:hydrolase activity, acting on glycosyl bonds"/>
    <property type="evidence" value="ECO:0007669"/>
    <property type="project" value="UniProtKB-KW"/>
</dbReference>
<evidence type="ECO:0000256" key="2">
    <source>
        <dbReference type="ARBA" id="ARBA00023180"/>
    </source>
</evidence>
<keyword evidence="3" id="KW-0326">Glycosidase</keyword>
<keyword evidence="9" id="KW-1185">Reference proteome</keyword>
<dbReference type="OrthoDB" id="282973at2759"/>
<dbReference type="GO" id="GO:0005615">
    <property type="term" value="C:extracellular space"/>
    <property type="evidence" value="ECO:0007669"/>
    <property type="project" value="TreeGrafter"/>
</dbReference>
<evidence type="ECO:0000256" key="6">
    <source>
        <dbReference type="SAM" id="SignalP"/>
    </source>
</evidence>
<keyword evidence="5" id="KW-1015">Disulfide bond</keyword>
<dbReference type="GO" id="GO:0016020">
    <property type="term" value="C:membrane"/>
    <property type="evidence" value="ECO:0007669"/>
    <property type="project" value="GOC"/>
</dbReference>
<dbReference type="PIRSF" id="PIRSF000948">
    <property type="entry name" value="Sphingomy_PDE"/>
    <property type="match status" value="1"/>
</dbReference>
<keyword evidence="2" id="KW-0325">Glycoprotein</keyword>
<dbReference type="GO" id="GO:0046872">
    <property type="term" value="F:metal ion binding"/>
    <property type="evidence" value="ECO:0007669"/>
    <property type="project" value="UniProtKB-KW"/>
</dbReference>
<evidence type="ECO:0000259" key="7">
    <source>
        <dbReference type="Pfam" id="PF00149"/>
    </source>
</evidence>
<feature type="disulfide bond" evidence="5">
    <location>
        <begin position="257"/>
        <end position="282"/>
    </location>
</feature>
<feature type="disulfide bond" evidence="5">
    <location>
        <begin position="646"/>
        <end position="650"/>
    </location>
</feature>
<keyword evidence="6" id="KW-0732">Signal</keyword>
<keyword evidence="4" id="KW-0862">Zinc</keyword>
<sequence length="678" mass="73786">MRVAPLFSLATVVRVGSVVATQLIRPSTFTAPGPFPTSVFSKYYNSPTATSAQPEPVISDPVLHRVYPLALTDPNTIPINDTADPHPLPPVASSSQILNNAFTQLTSIASNPIFANDKCGQCQAILGIAKFVSLATPSNGPAFFIEFCNVFHLASNCAVMYGQFSGIGSVITQVIANADTGGYDGQALCQNFFSLCPAPPTVPLNLTNWFAKPKPSPLPPLKKASGQRLKVLHMSDFHLDPRFATGAEANCTSGLCCRSNNHNNQSPNQVMMPAPRYGAYLCDTPISLGLSALEAIPALTDTKDTGFAFTVYTGDLVSHDPDNQLSRGYIEYTETILYDLFKKMLGSGPVYAALGNHDSYNQAQDAPNSLGTPLAQQFSWNYDHVADLWQHEGWIPTSAVALARAHYAGYAVQRSDGLRIITLNTDMWYRANYFNYINMTNPDTSGMLRFLTDELQDAEDAGDRVWIIGHVLSGWDGTNPLRNPTNLFYQIVDRFTPHVIASIFWGHTHEDQLTIYYANNATTMSADTAGAVAWIAPSVTPLTNLNSGFRVYEVDSATFDILDAHTWRADVDSFPSLDSQTAFGPTYAYEYNTRQTYGASITSWGPSDPLNATWWHLVTEAMEANSTLVSTFNTFQGKSSVRTAPCTGACVTAKICYMRSGSVSIATQNCQPGFGSVQ</sequence>
<accession>A0A0D2MX76</accession>
<feature type="disulfide bond" evidence="5">
    <location>
        <begin position="656"/>
        <end position="670"/>
    </location>
</feature>
<evidence type="ECO:0000256" key="3">
    <source>
        <dbReference type="PIRNR" id="PIRNR000948"/>
    </source>
</evidence>
<feature type="binding site" evidence="4">
    <location>
        <position position="236"/>
    </location>
    <ligand>
        <name>Zn(2+)</name>
        <dbReference type="ChEBI" id="CHEBI:29105"/>
        <label>1</label>
    </ligand>
</feature>
<comment type="cofactor">
    <cofactor evidence="4">
        <name>Zn(2+)</name>
        <dbReference type="ChEBI" id="CHEBI:29105"/>
    </cofactor>
    <text evidence="4">Binds 2 Zn(2+) ions per subunit.</text>
</comment>
<dbReference type="InterPro" id="IPR029052">
    <property type="entry name" value="Metallo-depent_PP-like"/>
</dbReference>
<comment type="similarity">
    <text evidence="3">Belongs to the acid sphingomyelinase family.</text>
</comment>
<keyword evidence="4" id="KW-0479">Metal-binding</keyword>
<organism evidence="8 9">
    <name type="scientific">Hypholoma sublateritium (strain FD-334 SS-4)</name>
    <dbReference type="NCBI Taxonomy" id="945553"/>
    <lineage>
        <taxon>Eukaryota</taxon>
        <taxon>Fungi</taxon>
        <taxon>Dikarya</taxon>
        <taxon>Basidiomycota</taxon>
        <taxon>Agaricomycotina</taxon>
        <taxon>Agaricomycetes</taxon>
        <taxon>Agaricomycetidae</taxon>
        <taxon>Agaricales</taxon>
        <taxon>Agaricineae</taxon>
        <taxon>Strophariaceae</taxon>
        <taxon>Hypholoma</taxon>
    </lineage>
</organism>
<keyword evidence="1 3" id="KW-0378">Hydrolase</keyword>
<dbReference type="EMBL" id="KN817521">
    <property type="protein sequence ID" value="KJA28633.1"/>
    <property type="molecule type" value="Genomic_DNA"/>
</dbReference>
<dbReference type="Pfam" id="PF00149">
    <property type="entry name" value="Metallophos"/>
    <property type="match status" value="1"/>
</dbReference>
<evidence type="ECO:0000256" key="5">
    <source>
        <dbReference type="PIRSR" id="PIRSR000948-2"/>
    </source>
</evidence>
<dbReference type="AlphaFoldDB" id="A0A0D2MX76"/>
<dbReference type="InterPro" id="IPR041805">
    <property type="entry name" value="ASMase/PPN1_MPP"/>
</dbReference>
<protein>
    <recommendedName>
        <fullName evidence="3">Sphingomyelin phosphodiesterase</fullName>
    </recommendedName>
</protein>
<feature type="chain" id="PRO_5002247310" description="Sphingomyelin phosphodiesterase" evidence="6">
    <location>
        <begin position="21"/>
        <end position="678"/>
    </location>
</feature>
<dbReference type="STRING" id="945553.A0A0D2MX76"/>
<feature type="binding site" evidence="4">
    <location>
        <position position="238"/>
    </location>
    <ligand>
        <name>Zn(2+)</name>
        <dbReference type="ChEBI" id="CHEBI:29105"/>
        <label>1</label>
    </ligand>
</feature>
<dbReference type="PANTHER" id="PTHR10340">
    <property type="entry name" value="SPHINGOMYELIN PHOSPHODIESTERASE"/>
    <property type="match status" value="1"/>
</dbReference>
<feature type="disulfide bond" evidence="5">
    <location>
        <begin position="251"/>
        <end position="256"/>
    </location>
</feature>
<feature type="domain" description="Calcineurin-like phosphoesterase" evidence="7">
    <location>
        <begin position="230"/>
        <end position="510"/>
    </location>
</feature>
<evidence type="ECO:0000313" key="8">
    <source>
        <dbReference type="EMBL" id="KJA28633.1"/>
    </source>
</evidence>
<name>A0A0D2MX76_HYPSF</name>
<dbReference type="InterPro" id="IPR004843">
    <property type="entry name" value="Calcineurin-like_PHP"/>
</dbReference>
<feature type="binding site" evidence="4">
    <location>
        <position position="356"/>
    </location>
    <ligand>
        <name>Zn(2+)</name>
        <dbReference type="ChEBI" id="CHEBI:29105"/>
        <label>2</label>
    </ligand>
</feature>
<feature type="signal peptide" evidence="6">
    <location>
        <begin position="1"/>
        <end position="20"/>
    </location>
</feature>
<dbReference type="SUPFAM" id="SSF56300">
    <property type="entry name" value="Metallo-dependent phosphatases"/>
    <property type="match status" value="1"/>
</dbReference>
<reference evidence="9" key="1">
    <citation type="submission" date="2014-04" db="EMBL/GenBank/DDBJ databases">
        <title>Evolutionary Origins and Diversification of the Mycorrhizal Mutualists.</title>
        <authorList>
            <consortium name="DOE Joint Genome Institute"/>
            <consortium name="Mycorrhizal Genomics Consortium"/>
            <person name="Kohler A."/>
            <person name="Kuo A."/>
            <person name="Nagy L.G."/>
            <person name="Floudas D."/>
            <person name="Copeland A."/>
            <person name="Barry K.W."/>
            <person name="Cichocki N."/>
            <person name="Veneault-Fourrey C."/>
            <person name="LaButti K."/>
            <person name="Lindquist E.A."/>
            <person name="Lipzen A."/>
            <person name="Lundell T."/>
            <person name="Morin E."/>
            <person name="Murat C."/>
            <person name="Riley R."/>
            <person name="Ohm R."/>
            <person name="Sun H."/>
            <person name="Tunlid A."/>
            <person name="Henrissat B."/>
            <person name="Grigoriev I.V."/>
            <person name="Hibbett D.S."/>
            <person name="Martin F."/>
        </authorList>
    </citation>
    <scope>NUCLEOTIDE SEQUENCE [LARGE SCALE GENOMIC DNA]</scope>
    <source>
        <strain evidence="9">FD-334 SS-4</strain>
    </source>
</reference>
<dbReference type="InterPro" id="IPR011160">
    <property type="entry name" value="Sphingomy_PDE"/>
</dbReference>
<gene>
    <name evidence="8" type="ORF">HYPSUDRAFT_34088</name>
</gene>
<dbReference type="Gene3D" id="3.60.21.10">
    <property type="match status" value="1"/>
</dbReference>